<dbReference type="EMBL" id="JAPEIS010000010">
    <property type="protein sequence ID" value="KAJ8062341.1"/>
    <property type="molecule type" value="Genomic_DNA"/>
</dbReference>
<protein>
    <submittedName>
        <fullName evidence="2">Uncharacterized protein</fullName>
    </submittedName>
</protein>
<evidence type="ECO:0000313" key="3">
    <source>
        <dbReference type="Proteomes" id="UP001152300"/>
    </source>
</evidence>
<dbReference type="Proteomes" id="UP001152300">
    <property type="component" value="Unassembled WGS sequence"/>
</dbReference>
<evidence type="ECO:0000313" key="2">
    <source>
        <dbReference type="EMBL" id="KAJ8062341.1"/>
    </source>
</evidence>
<feature type="region of interest" description="Disordered" evidence="1">
    <location>
        <begin position="1"/>
        <end position="21"/>
    </location>
</feature>
<evidence type="ECO:0000256" key="1">
    <source>
        <dbReference type="SAM" id="MobiDB-lite"/>
    </source>
</evidence>
<sequence>MSTSTPISHSTPPIDILNTTTTPSRSLPSNLIFAPSTLYIFLADIGHESLFHWGYLLTSPPPPATSTPFLAPVTGTIFHITNITGPWQYQSHKLPLWHLSKFIPTLLFILKLYPIDSILHPALSSRLAVLGLETQLESLELSIPSNSNSNPEPKSEPPETNLQTSDPNPNSNPPTNLPTSNPPTNPKTATEEITEETTEETTKQITSRTWIKTTLHTLEEEGYISFPETLRLSPKNVVQSIEMEAAAGAGWHRMRGTVGWERSVWGGE</sequence>
<gene>
    <name evidence="2" type="ORF">OCU04_008887</name>
</gene>
<keyword evidence="3" id="KW-1185">Reference proteome</keyword>
<name>A0A9X0DG69_9HELO</name>
<reference evidence="2" key="1">
    <citation type="submission" date="2022-11" db="EMBL/GenBank/DDBJ databases">
        <title>Genome Resource of Sclerotinia nivalis Strain SnTB1, a Plant Pathogen Isolated from American Ginseng.</title>
        <authorList>
            <person name="Fan S."/>
        </authorList>
    </citation>
    <scope>NUCLEOTIDE SEQUENCE</scope>
    <source>
        <strain evidence="2">SnTB1</strain>
    </source>
</reference>
<proteinExistence type="predicted"/>
<feature type="compositionally biased region" description="Low complexity" evidence="1">
    <location>
        <begin position="1"/>
        <end position="16"/>
    </location>
</feature>
<accession>A0A9X0DG69</accession>
<comment type="caution">
    <text evidence="2">The sequence shown here is derived from an EMBL/GenBank/DDBJ whole genome shotgun (WGS) entry which is preliminary data.</text>
</comment>
<feature type="compositionally biased region" description="Pro residues" evidence="1">
    <location>
        <begin position="170"/>
        <end position="185"/>
    </location>
</feature>
<dbReference type="OrthoDB" id="3016366at2759"/>
<feature type="region of interest" description="Disordered" evidence="1">
    <location>
        <begin position="142"/>
        <end position="206"/>
    </location>
</feature>
<feature type="compositionally biased region" description="Low complexity" evidence="1">
    <location>
        <begin position="142"/>
        <end position="152"/>
    </location>
</feature>
<organism evidence="2 3">
    <name type="scientific">Sclerotinia nivalis</name>
    <dbReference type="NCBI Taxonomy" id="352851"/>
    <lineage>
        <taxon>Eukaryota</taxon>
        <taxon>Fungi</taxon>
        <taxon>Dikarya</taxon>
        <taxon>Ascomycota</taxon>
        <taxon>Pezizomycotina</taxon>
        <taxon>Leotiomycetes</taxon>
        <taxon>Helotiales</taxon>
        <taxon>Sclerotiniaceae</taxon>
        <taxon>Sclerotinia</taxon>
    </lineage>
</organism>
<dbReference type="AlphaFoldDB" id="A0A9X0DG69"/>